<accession>A0A2P9ACD0</accession>
<keyword evidence="2" id="KW-1185">Reference proteome</keyword>
<proteinExistence type="predicted"/>
<dbReference type="EMBL" id="FUIG01000013">
    <property type="protein sequence ID" value="SJM28784.1"/>
    <property type="molecule type" value="Genomic_DNA"/>
</dbReference>
<dbReference type="Proteomes" id="UP000245698">
    <property type="component" value="Unassembled WGS sequence"/>
</dbReference>
<name>A0A2P9ACD0_9HYPH</name>
<evidence type="ECO:0000313" key="2">
    <source>
        <dbReference type="Proteomes" id="UP000245698"/>
    </source>
</evidence>
<evidence type="ECO:0000313" key="1">
    <source>
        <dbReference type="EMBL" id="SJM28784.1"/>
    </source>
</evidence>
<gene>
    <name evidence="1" type="ORF">BQ8482_110715</name>
</gene>
<protein>
    <submittedName>
        <fullName evidence="1">Uncharacterized protein</fullName>
    </submittedName>
</protein>
<organism evidence="1 2">
    <name type="scientific">Mesorhizobium delmotii</name>
    <dbReference type="NCBI Taxonomy" id="1631247"/>
    <lineage>
        <taxon>Bacteria</taxon>
        <taxon>Pseudomonadati</taxon>
        <taxon>Pseudomonadota</taxon>
        <taxon>Alphaproteobacteria</taxon>
        <taxon>Hyphomicrobiales</taxon>
        <taxon>Phyllobacteriaceae</taxon>
        <taxon>Mesorhizobium</taxon>
    </lineage>
</organism>
<reference evidence="2" key="1">
    <citation type="submission" date="2016-12" db="EMBL/GenBank/DDBJ databases">
        <authorList>
            <person name="Brunel B."/>
        </authorList>
    </citation>
    <scope>NUCLEOTIDE SEQUENCE [LARGE SCALE GENOMIC DNA]</scope>
</reference>
<sequence length="83" mass="9498">MLWRRDRSRVSNRRRIRTDSFAGLAALWFIGRLRRWSRGLLRHPAPARGACDVEDHILDAGGDIIARSTELMSIEVSVTSIRP</sequence>
<dbReference type="AlphaFoldDB" id="A0A2P9ACD0"/>